<dbReference type="EMBL" id="JASBWS010000144">
    <property type="protein sequence ID" value="KAJ9094007.1"/>
    <property type="molecule type" value="Genomic_DNA"/>
</dbReference>
<reference evidence="1" key="1">
    <citation type="submission" date="2023-04" db="EMBL/GenBank/DDBJ databases">
        <title>Draft Genome sequencing of Naganishia species isolated from polar environments using Oxford Nanopore Technology.</title>
        <authorList>
            <person name="Leo P."/>
            <person name="Venkateswaran K."/>
        </authorList>
    </citation>
    <scope>NUCLEOTIDE SEQUENCE</scope>
    <source>
        <strain evidence="1">MNA-CCFEE 5262</strain>
    </source>
</reference>
<keyword evidence="2" id="KW-1185">Reference proteome</keyword>
<proteinExistence type="predicted"/>
<gene>
    <name evidence="1" type="ORF">QFC20_006987</name>
</gene>
<protein>
    <submittedName>
        <fullName evidence="1">Uncharacterized protein</fullName>
    </submittedName>
</protein>
<organism evidence="1 2">
    <name type="scientific">Naganishia adeliensis</name>
    <dbReference type="NCBI Taxonomy" id="92952"/>
    <lineage>
        <taxon>Eukaryota</taxon>
        <taxon>Fungi</taxon>
        <taxon>Dikarya</taxon>
        <taxon>Basidiomycota</taxon>
        <taxon>Agaricomycotina</taxon>
        <taxon>Tremellomycetes</taxon>
        <taxon>Filobasidiales</taxon>
        <taxon>Filobasidiaceae</taxon>
        <taxon>Naganishia</taxon>
    </lineage>
</organism>
<evidence type="ECO:0000313" key="1">
    <source>
        <dbReference type="EMBL" id="KAJ9094007.1"/>
    </source>
</evidence>
<evidence type="ECO:0000313" key="2">
    <source>
        <dbReference type="Proteomes" id="UP001230649"/>
    </source>
</evidence>
<name>A0ACC2V5X2_9TREE</name>
<accession>A0ACC2V5X2</accession>
<comment type="caution">
    <text evidence="1">The sequence shown here is derived from an EMBL/GenBank/DDBJ whole genome shotgun (WGS) entry which is preliminary data.</text>
</comment>
<dbReference type="Proteomes" id="UP001230649">
    <property type="component" value="Unassembled WGS sequence"/>
</dbReference>
<sequence length="143" mass="16092">MDMLETQGTNDMLVRLTQKSLEDLTKLTPLVPIDDDVYPPAETKKDREKVQTLSPEEFEKHKIDLVREFVQRAKEVEILIDVMPSKQDAQAINARIADMEPEMRAANAEYREALAGAQALHDEYKASLAALLCQQHATVSSVV</sequence>